<evidence type="ECO:0000256" key="1">
    <source>
        <dbReference type="SAM" id="MobiDB-lite"/>
    </source>
</evidence>
<protein>
    <submittedName>
        <fullName evidence="2">Uncharacterized protein</fullName>
    </submittedName>
</protein>
<gene>
    <name evidence="2" type="ORF">M011DRAFT_481131</name>
</gene>
<reference evidence="2" key="1">
    <citation type="journal article" date="2020" name="Stud. Mycol.">
        <title>101 Dothideomycetes genomes: a test case for predicting lifestyles and emergence of pathogens.</title>
        <authorList>
            <person name="Haridas S."/>
            <person name="Albert R."/>
            <person name="Binder M."/>
            <person name="Bloem J."/>
            <person name="Labutti K."/>
            <person name="Salamov A."/>
            <person name="Andreopoulos B."/>
            <person name="Baker S."/>
            <person name="Barry K."/>
            <person name="Bills G."/>
            <person name="Bluhm B."/>
            <person name="Cannon C."/>
            <person name="Castanera R."/>
            <person name="Culley D."/>
            <person name="Daum C."/>
            <person name="Ezra D."/>
            <person name="Gonzalez J."/>
            <person name="Henrissat B."/>
            <person name="Kuo A."/>
            <person name="Liang C."/>
            <person name="Lipzen A."/>
            <person name="Lutzoni F."/>
            <person name="Magnuson J."/>
            <person name="Mondo S."/>
            <person name="Nolan M."/>
            <person name="Ohm R."/>
            <person name="Pangilinan J."/>
            <person name="Park H.-J."/>
            <person name="Ramirez L."/>
            <person name="Alfaro M."/>
            <person name="Sun H."/>
            <person name="Tritt A."/>
            <person name="Yoshinaga Y."/>
            <person name="Zwiers L.-H."/>
            <person name="Turgeon B."/>
            <person name="Goodwin S."/>
            <person name="Spatafora J."/>
            <person name="Crous P."/>
            <person name="Grigoriev I."/>
        </authorList>
    </citation>
    <scope>NUCLEOTIDE SEQUENCE</scope>
    <source>
        <strain evidence="2">CBS 119925</strain>
    </source>
</reference>
<proteinExistence type="predicted"/>
<evidence type="ECO:0000313" key="2">
    <source>
        <dbReference type="EMBL" id="KAF2743000.1"/>
    </source>
</evidence>
<organism evidence="2 3">
    <name type="scientific">Sporormia fimetaria CBS 119925</name>
    <dbReference type="NCBI Taxonomy" id="1340428"/>
    <lineage>
        <taxon>Eukaryota</taxon>
        <taxon>Fungi</taxon>
        <taxon>Dikarya</taxon>
        <taxon>Ascomycota</taxon>
        <taxon>Pezizomycotina</taxon>
        <taxon>Dothideomycetes</taxon>
        <taxon>Pleosporomycetidae</taxon>
        <taxon>Pleosporales</taxon>
        <taxon>Sporormiaceae</taxon>
        <taxon>Sporormia</taxon>
    </lineage>
</organism>
<dbReference type="AlphaFoldDB" id="A0A6A6V018"/>
<dbReference type="Proteomes" id="UP000799440">
    <property type="component" value="Unassembled WGS sequence"/>
</dbReference>
<dbReference type="EMBL" id="MU006601">
    <property type="protein sequence ID" value="KAF2743000.1"/>
    <property type="molecule type" value="Genomic_DNA"/>
</dbReference>
<feature type="compositionally biased region" description="Basic and acidic residues" evidence="1">
    <location>
        <begin position="293"/>
        <end position="315"/>
    </location>
</feature>
<feature type="region of interest" description="Disordered" evidence="1">
    <location>
        <begin position="145"/>
        <end position="189"/>
    </location>
</feature>
<evidence type="ECO:0000313" key="3">
    <source>
        <dbReference type="Proteomes" id="UP000799440"/>
    </source>
</evidence>
<accession>A0A6A6V018</accession>
<keyword evidence="3" id="KW-1185">Reference proteome</keyword>
<feature type="region of interest" description="Disordered" evidence="1">
    <location>
        <begin position="269"/>
        <end position="315"/>
    </location>
</feature>
<name>A0A6A6V018_9PLEO</name>
<sequence>MQKSTGQQWNPQFQPSIWNQVICEAVKHLNSAHPTNALFLTVAVGNKCMNFMWDPNMQTGQPQFKLEKDSPKGSFWQIDRRVQPLRNTRYADPETLIIDPELVYVLDVSTVPQSQHRAGELVYGEDLERIEQHLWNISTMFQLPGTNASHDEEQHTAATTGAAESPDQDTPMTAEETTVPEEPDGDDNAKREDYAEAMAATYGTFWTRYGKSPEPVQQLLPQQMGINPQTPGQPARPYEELAPGVRAAAEKDPFLAAYVKAYDRRMTGNVYDEPAGDGKIATGKATAGITGEPDAHDAVVEDKSRTADEDSKSNL</sequence>